<feature type="domain" description="HTH araC/xylS-type" evidence="5">
    <location>
        <begin position="185"/>
        <end position="287"/>
    </location>
</feature>
<dbReference type="InterPro" id="IPR037923">
    <property type="entry name" value="HTH-like"/>
</dbReference>
<feature type="region of interest" description="Disordered" evidence="4">
    <location>
        <begin position="287"/>
        <end position="307"/>
    </location>
</feature>
<dbReference type="Proteomes" id="UP000670475">
    <property type="component" value="Unassembled WGS sequence"/>
</dbReference>
<dbReference type="SMART" id="SM00342">
    <property type="entry name" value="HTH_ARAC"/>
    <property type="match status" value="1"/>
</dbReference>
<dbReference type="PROSITE" id="PS01124">
    <property type="entry name" value="HTH_ARAC_FAMILY_2"/>
    <property type="match status" value="1"/>
</dbReference>
<dbReference type="AlphaFoldDB" id="A0A940M4G7"/>
<sequence length="307" mass="33994">MADIAGEALEMHSLDVTRPGVLPFAIGSFDTIGPLARADFPHRHSFYEIGLVTHGSGAHVVDLVRQDLDPPCLYALVPGQVHQWQDARDVAGWVLLFNEDFLLTHHGDAEIIRTLSARPRLRPNRTETAGLRLLLRELDREHRSAAAGHISILSSYLHILLLCWLRMTDRETASDEAKRARSRADELTHGFRRLMAQLDPGLRSVEACARELGVSTSYLHDVVKRGTGRTPGQLIRAKQILEAKRLIAGTDLTIGQVASAVGFGDPAYFCRFFRRETGVSPGQFRRAVGEKHHDHAEPSLGSTGWPA</sequence>
<dbReference type="PRINTS" id="PR00032">
    <property type="entry name" value="HTHARAC"/>
</dbReference>
<proteinExistence type="predicted"/>
<feature type="compositionally biased region" description="Basic and acidic residues" evidence="4">
    <location>
        <begin position="287"/>
        <end position="297"/>
    </location>
</feature>
<name>A0A940M4G7_9ACTN</name>
<dbReference type="GO" id="GO:0003700">
    <property type="term" value="F:DNA-binding transcription factor activity"/>
    <property type="evidence" value="ECO:0007669"/>
    <property type="project" value="InterPro"/>
</dbReference>
<evidence type="ECO:0000256" key="2">
    <source>
        <dbReference type="ARBA" id="ARBA00023125"/>
    </source>
</evidence>
<dbReference type="SUPFAM" id="SSF46689">
    <property type="entry name" value="Homeodomain-like"/>
    <property type="match status" value="1"/>
</dbReference>
<evidence type="ECO:0000313" key="7">
    <source>
        <dbReference type="Proteomes" id="UP000670475"/>
    </source>
</evidence>
<protein>
    <submittedName>
        <fullName evidence="6">Helix-turn-helix domain-containing protein</fullName>
    </submittedName>
</protein>
<evidence type="ECO:0000256" key="3">
    <source>
        <dbReference type="ARBA" id="ARBA00023163"/>
    </source>
</evidence>
<keyword evidence="7" id="KW-1185">Reference proteome</keyword>
<keyword evidence="2" id="KW-0238">DNA-binding</keyword>
<dbReference type="Pfam" id="PF02311">
    <property type="entry name" value="AraC_binding"/>
    <property type="match status" value="1"/>
</dbReference>
<keyword evidence="3" id="KW-0804">Transcription</keyword>
<dbReference type="InterPro" id="IPR018062">
    <property type="entry name" value="HTH_AraC-typ_CS"/>
</dbReference>
<organism evidence="6 7">
    <name type="scientific">Streptomyces montanisoli</name>
    <dbReference type="NCBI Taxonomy" id="2798581"/>
    <lineage>
        <taxon>Bacteria</taxon>
        <taxon>Bacillati</taxon>
        <taxon>Actinomycetota</taxon>
        <taxon>Actinomycetes</taxon>
        <taxon>Kitasatosporales</taxon>
        <taxon>Streptomycetaceae</taxon>
        <taxon>Streptomyces</taxon>
    </lineage>
</organism>
<dbReference type="GO" id="GO:0043565">
    <property type="term" value="F:sequence-specific DNA binding"/>
    <property type="evidence" value="ECO:0007669"/>
    <property type="project" value="InterPro"/>
</dbReference>
<dbReference type="InterPro" id="IPR009057">
    <property type="entry name" value="Homeodomain-like_sf"/>
</dbReference>
<dbReference type="Gene3D" id="1.10.10.60">
    <property type="entry name" value="Homeodomain-like"/>
    <property type="match status" value="1"/>
</dbReference>
<dbReference type="InterPro" id="IPR018060">
    <property type="entry name" value="HTH_AraC"/>
</dbReference>
<dbReference type="EMBL" id="JAGIQL010000001">
    <property type="protein sequence ID" value="MBP0455940.1"/>
    <property type="molecule type" value="Genomic_DNA"/>
</dbReference>
<accession>A0A940M4G7</accession>
<dbReference type="PANTHER" id="PTHR43280">
    <property type="entry name" value="ARAC-FAMILY TRANSCRIPTIONAL REGULATOR"/>
    <property type="match status" value="1"/>
</dbReference>
<gene>
    <name evidence="6" type="ORF">JFN87_00275</name>
</gene>
<evidence type="ECO:0000259" key="5">
    <source>
        <dbReference type="PROSITE" id="PS01124"/>
    </source>
</evidence>
<evidence type="ECO:0000313" key="6">
    <source>
        <dbReference type="EMBL" id="MBP0455940.1"/>
    </source>
</evidence>
<keyword evidence="1" id="KW-0805">Transcription regulation</keyword>
<evidence type="ECO:0000256" key="4">
    <source>
        <dbReference type="SAM" id="MobiDB-lite"/>
    </source>
</evidence>
<dbReference type="SUPFAM" id="SSF51215">
    <property type="entry name" value="Regulatory protein AraC"/>
    <property type="match status" value="1"/>
</dbReference>
<dbReference type="InterPro" id="IPR020449">
    <property type="entry name" value="Tscrpt_reg_AraC-type_HTH"/>
</dbReference>
<dbReference type="PANTHER" id="PTHR43280:SF32">
    <property type="entry name" value="TRANSCRIPTIONAL REGULATORY PROTEIN"/>
    <property type="match status" value="1"/>
</dbReference>
<reference evidence="6" key="1">
    <citation type="submission" date="2021-03" db="EMBL/GenBank/DDBJ databases">
        <title>Whole genome sequence of Streptomyces bomunensis MMS17-BM035.</title>
        <authorList>
            <person name="Lee J.H."/>
        </authorList>
    </citation>
    <scope>NUCLEOTIDE SEQUENCE</scope>
    <source>
        <strain evidence="6">MMS17-BM035</strain>
    </source>
</reference>
<dbReference type="RefSeq" id="WP_209337724.1">
    <property type="nucleotide sequence ID" value="NZ_JAGIQL010000001.1"/>
</dbReference>
<evidence type="ECO:0000256" key="1">
    <source>
        <dbReference type="ARBA" id="ARBA00023015"/>
    </source>
</evidence>
<comment type="caution">
    <text evidence="6">The sequence shown here is derived from an EMBL/GenBank/DDBJ whole genome shotgun (WGS) entry which is preliminary data.</text>
</comment>
<dbReference type="InterPro" id="IPR003313">
    <property type="entry name" value="AraC-bd"/>
</dbReference>
<dbReference type="Pfam" id="PF12833">
    <property type="entry name" value="HTH_18"/>
    <property type="match status" value="1"/>
</dbReference>
<dbReference type="PROSITE" id="PS00041">
    <property type="entry name" value="HTH_ARAC_FAMILY_1"/>
    <property type="match status" value="1"/>
</dbReference>